<comment type="caution">
    <text evidence="2">The sequence shown here is derived from an EMBL/GenBank/DDBJ whole genome shotgun (WGS) entry which is preliminary data.</text>
</comment>
<name>A0AAE0VQJ4_9BIVA</name>
<dbReference type="Gene3D" id="1.10.10.10">
    <property type="entry name" value="Winged helix-like DNA-binding domain superfamily/Winged helix DNA-binding domain"/>
    <property type="match status" value="1"/>
</dbReference>
<gene>
    <name evidence="2" type="ORF">CHS0354_004614</name>
</gene>
<reference evidence="2" key="3">
    <citation type="submission" date="2023-05" db="EMBL/GenBank/DDBJ databases">
        <authorList>
            <person name="Smith C.H."/>
        </authorList>
    </citation>
    <scope>NUCLEOTIDE SEQUENCE</scope>
    <source>
        <strain evidence="2">CHS0354</strain>
        <tissue evidence="2">Mantle</tissue>
    </source>
</reference>
<sequence>METGDEENLPSKVIDALLELGQASTVSRLASHLNVKEDRLEHALNKLKQMDFVLQQDDRWFMPGQSEVCDEDTNLKVSAQERESDSMRMRSRSPERGTYHTVPSLTKEFGGMELRSRSPERGKEFGGMGVRSRSPERGKEFGGMGVRSRSPERSKEFVDMRVRSGSPERSKELGDKGMRSRLPERVVPFVDRSVSSSSQNVYTVNFKNMEIETRKPLQIVQVSDPGVQENIDKISSIIKCLEGESRGLEAKGISKKCKFGDGKRPVNPLLYYLEKKQVVISEQVPGTQKKIWKLGPKKVSEQQLIEYAAEKSNSTKKGTVGGSVTAQTSPEFHLHSHFHQHTHNNYIQIGEVNTMTVPQELEQRKRVFEKSAEDEVK</sequence>
<feature type="region of interest" description="Disordered" evidence="1">
    <location>
        <begin position="78"/>
        <end position="176"/>
    </location>
</feature>
<evidence type="ECO:0000313" key="2">
    <source>
        <dbReference type="EMBL" id="KAK3585345.1"/>
    </source>
</evidence>
<organism evidence="2 3">
    <name type="scientific">Potamilus streckersoni</name>
    <dbReference type="NCBI Taxonomy" id="2493646"/>
    <lineage>
        <taxon>Eukaryota</taxon>
        <taxon>Metazoa</taxon>
        <taxon>Spiralia</taxon>
        <taxon>Lophotrochozoa</taxon>
        <taxon>Mollusca</taxon>
        <taxon>Bivalvia</taxon>
        <taxon>Autobranchia</taxon>
        <taxon>Heteroconchia</taxon>
        <taxon>Palaeoheterodonta</taxon>
        <taxon>Unionida</taxon>
        <taxon>Unionoidea</taxon>
        <taxon>Unionidae</taxon>
        <taxon>Ambleminae</taxon>
        <taxon>Lampsilini</taxon>
        <taxon>Potamilus</taxon>
    </lineage>
</organism>
<feature type="compositionally biased region" description="Basic and acidic residues" evidence="1">
    <location>
        <begin position="79"/>
        <end position="98"/>
    </location>
</feature>
<reference evidence="2" key="2">
    <citation type="journal article" date="2021" name="Genome Biol. Evol.">
        <title>Developing a high-quality reference genome for a parasitic bivalve with doubly uniparental inheritance (Bivalvia: Unionida).</title>
        <authorList>
            <person name="Smith C.H."/>
        </authorList>
    </citation>
    <scope>NUCLEOTIDE SEQUENCE</scope>
    <source>
        <strain evidence="2">CHS0354</strain>
        <tissue evidence="2">Mantle</tissue>
    </source>
</reference>
<protein>
    <submittedName>
        <fullName evidence="2">Uncharacterized protein</fullName>
    </submittedName>
</protein>
<dbReference type="Proteomes" id="UP001195483">
    <property type="component" value="Unassembled WGS sequence"/>
</dbReference>
<feature type="compositionally biased region" description="Basic and acidic residues" evidence="1">
    <location>
        <begin position="149"/>
        <end position="176"/>
    </location>
</feature>
<dbReference type="InterPro" id="IPR036388">
    <property type="entry name" value="WH-like_DNA-bd_sf"/>
</dbReference>
<keyword evidence="3" id="KW-1185">Reference proteome</keyword>
<proteinExistence type="predicted"/>
<reference evidence="2" key="1">
    <citation type="journal article" date="2021" name="Genome Biol. Evol.">
        <title>A High-Quality Reference Genome for a Parasitic Bivalve with Doubly Uniparental Inheritance (Bivalvia: Unionida).</title>
        <authorList>
            <person name="Smith C.H."/>
        </authorList>
    </citation>
    <scope>NUCLEOTIDE SEQUENCE</scope>
    <source>
        <strain evidence="2">CHS0354</strain>
    </source>
</reference>
<dbReference type="AlphaFoldDB" id="A0AAE0VQJ4"/>
<accession>A0AAE0VQJ4</accession>
<feature type="compositionally biased region" description="Basic and acidic residues" evidence="1">
    <location>
        <begin position="114"/>
        <end position="124"/>
    </location>
</feature>
<evidence type="ECO:0000313" key="3">
    <source>
        <dbReference type="Proteomes" id="UP001195483"/>
    </source>
</evidence>
<dbReference type="EMBL" id="JAEAOA010000334">
    <property type="protein sequence ID" value="KAK3585345.1"/>
    <property type="molecule type" value="Genomic_DNA"/>
</dbReference>
<evidence type="ECO:0000256" key="1">
    <source>
        <dbReference type="SAM" id="MobiDB-lite"/>
    </source>
</evidence>